<dbReference type="AlphaFoldDB" id="A0A5C8D6E1"/>
<comment type="caution">
    <text evidence="1">The sequence shown here is derived from an EMBL/GenBank/DDBJ whole genome shotgun (WGS) entry which is preliminary data.</text>
</comment>
<gene>
    <name evidence="1" type="ORF">EPJ79_06515</name>
</gene>
<dbReference type="EMBL" id="SAXU01000001">
    <property type="protein sequence ID" value="TXJ20786.1"/>
    <property type="molecule type" value="Genomic_DNA"/>
</dbReference>
<evidence type="ECO:0000313" key="2">
    <source>
        <dbReference type="Proteomes" id="UP000324638"/>
    </source>
</evidence>
<name>A0A5C8D6E1_9SPIR</name>
<sequence length="77" mass="9236">MNTCILSIKRLIIDNIKINDINDKDIDFLIKKSKHYIILKSYFDIIDTIIKCKDYMPQDICDYIKLTIEKDFSLKIY</sequence>
<dbReference type="Proteomes" id="UP000324638">
    <property type="component" value="Unassembled WGS sequence"/>
</dbReference>
<proteinExistence type="predicted"/>
<reference evidence="1 2" key="1">
    <citation type="journal article" date="1992" name="Lakartidningen">
        <title>[Penicillin V and not amoxicillin is the first choice preparation in acute otitis].</title>
        <authorList>
            <person name="Kamme C."/>
            <person name="Lundgren K."/>
            <person name="Prellner K."/>
        </authorList>
    </citation>
    <scope>NUCLEOTIDE SEQUENCE [LARGE SCALE GENOMIC DNA]</scope>
    <source>
        <strain evidence="1 2">513A</strain>
    </source>
</reference>
<organism evidence="1 2">
    <name type="scientific">Brachyspira aalborgi</name>
    <dbReference type="NCBI Taxonomy" id="29522"/>
    <lineage>
        <taxon>Bacteria</taxon>
        <taxon>Pseudomonadati</taxon>
        <taxon>Spirochaetota</taxon>
        <taxon>Spirochaetia</taxon>
        <taxon>Brachyspirales</taxon>
        <taxon>Brachyspiraceae</taxon>
        <taxon>Brachyspira</taxon>
    </lineage>
</organism>
<dbReference type="RefSeq" id="WP_147738880.1">
    <property type="nucleotide sequence ID" value="NZ_SAXU01000001.1"/>
</dbReference>
<evidence type="ECO:0000313" key="1">
    <source>
        <dbReference type="EMBL" id="TXJ20786.1"/>
    </source>
</evidence>
<protein>
    <submittedName>
        <fullName evidence="1">Uncharacterized protein</fullName>
    </submittedName>
</protein>
<accession>A0A5C8D6E1</accession>